<sequence length="101" mass="10660">MSDNATTSVSARFETREAADYAIEHLVQQHGLNRADIFAEAEGENNTAGNRISGGDANKGDAAEDAPLRGAVKVSADVAQAQVEIVEGAFREMGGQDIARR</sequence>
<dbReference type="EMBL" id="JAPTYD010000006">
    <property type="protein sequence ID" value="MCZ0961406.1"/>
    <property type="molecule type" value="Genomic_DNA"/>
</dbReference>
<keyword evidence="3" id="KW-1185">Reference proteome</keyword>
<evidence type="ECO:0000256" key="1">
    <source>
        <dbReference type="SAM" id="MobiDB-lite"/>
    </source>
</evidence>
<proteinExistence type="predicted"/>
<evidence type="ECO:0000313" key="2">
    <source>
        <dbReference type="EMBL" id="MCZ0961406.1"/>
    </source>
</evidence>
<reference evidence="2" key="1">
    <citation type="submission" date="2022-12" db="EMBL/GenBank/DDBJ databases">
        <title>Paracoccus sp. EF6 isolated from a lake water.</title>
        <authorList>
            <person name="Liu H."/>
        </authorList>
    </citation>
    <scope>NUCLEOTIDE SEQUENCE</scope>
    <source>
        <strain evidence="2">EF6</strain>
    </source>
</reference>
<accession>A0ABT4J4R0</accession>
<gene>
    <name evidence="2" type="ORF">OU682_07215</name>
</gene>
<comment type="caution">
    <text evidence="2">The sequence shown here is derived from an EMBL/GenBank/DDBJ whole genome shotgun (WGS) entry which is preliminary data.</text>
</comment>
<evidence type="ECO:0000313" key="3">
    <source>
        <dbReference type="Proteomes" id="UP001149822"/>
    </source>
</evidence>
<name>A0ABT4J4R0_9RHOB</name>
<dbReference type="Proteomes" id="UP001149822">
    <property type="component" value="Unassembled WGS sequence"/>
</dbReference>
<organism evidence="2 3">
    <name type="scientific">Paracoccus benzoatiresistens</name>
    <dbReference type="NCBI Taxonomy" id="2997341"/>
    <lineage>
        <taxon>Bacteria</taxon>
        <taxon>Pseudomonadati</taxon>
        <taxon>Pseudomonadota</taxon>
        <taxon>Alphaproteobacteria</taxon>
        <taxon>Rhodobacterales</taxon>
        <taxon>Paracoccaceae</taxon>
        <taxon>Paracoccus</taxon>
    </lineage>
</organism>
<protein>
    <submittedName>
        <fullName evidence="2">Uncharacterized protein</fullName>
    </submittedName>
</protein>
<feature type="region of interest" description="Disordered" evidence="1">
    <location>
        <begin position="45"/>
        <end position="64"/>
    </location>
</feature>
<dbReference type="RefSeq" id="WP_268941401.1">
    <property type="nucleotide sequence ID" value="NZ_JAPTYD010000006.1"/>
</dbReference>